<dbReference type="PANTHER" id="PTHR18895">
    <property type="entry name" value="HEMK METHYLTRANSFERASE"/>
    <property type="match status" value="1"/>
</dbReference>
<dbReference type="CDD" id="cd02440">
    <property type="entry name" value="AdoMet_MTases"/>
    <property type="match status" value="1"/>
</dbReference>
<dbReference type="EMBL" id="FOXK01000001">
    <property type="protein sequence ID" value="SFP17079.1"/>
    <property type="molecule type" value="Genomic_DNA"/>
</dbReference>
<reference evidence="9" key="1">
    <citation type="submission" date="2016-10" db="EMBL/GenBank/DDBJ databases">
        <authorList>
            <person name="Varghese N."/>
            <person name="Submissions S."/>
        </authorList>
    </citation>
    <scope>NUCLEOTIDE SEQUENCE [LARGE SCALE GENOMIC DNA]</scope>
    <source>
        <strain evidence="9">JCM 15604</strain>
    </source>
</reference>
<dbReference type="GO" id="GO:0003676">
    <property type="term" value="F:nucleic acid binding"/>
    <property type="evidence" value="ECO:0007669"/>
    <property type="project" value="InterPro"/>
</dbReference>
<dbReference type="GO" id="GO:0102559">
    <property type="term" value="F:peptide chain release factor N(5)-glutamine methyltransferase activity"/>
    <property type="evidence" value="ECO:0007669"/>
    <property type="project" value="UniProtKB-EC"/>
</dbReference>
<organism evidence="8 9">
    <name type="scientific">Ectopseudomonas toyotomiensis</name>
    <dbReference type="NCBI Taxonomy" id="554344"/>
    <lineage>
        <taxon>Bacteria</taxon>
        <taxon>Pseudomonadati</taxon>
        <taxon>Pseudomonadota</taxon>
        <taxon>Gammaproteobacteria</taxon>
        <taxon>Pseudomonadales</taxon>
        <taxon>Pseudomonadaceae</taxon>
        <taxon>Ectopseudomonas</taxon>
    </lineage>
</organism>
<gene>
    <name evidence="5" type="primary">prmC</name>
    <name evidence="8" type="ORF">SAMN05216177_101507</name>
</gene>
<evidence type="ECO:0000259" key="6">
    <source>
        <dbReference type="Pfam" id="PF05175"/>
    </source>
</evidence>
<evidence type="ECO:0000313" key="8">
    <source>
        <dbReference type="EMBL" id="SFP17079.1"/>
    </source>
</evidence>
<dbReference type="Pfam" id="PF05175">
    <property type="entry name" value="MTS"/>
    <property type="match status" value="1"/>
</dbReference>
<dbReference type="Proteomes" id="UP000182025">
    <property type="component" value="Unassembled WGS sequence"/>
</dbReference>
<dbReference type="AlphaFoldDB" id="A0A1I5N5G0"/>
<dbReference type="FunFam" id="3.40.50.150:FF:000053">
    <property type="entry name" value="Release factor glutamine methyltransferase"/>
    <property type="match status" value="1"/>
</dbReference>
<feature type="domain" description="Methyltransferase small" evidence="6">
    <location>
        <begin position="128"/>
        <end position="215"/>
    </location>
</feature>
<dbReference type="InterPro" id="IPR002052">
    <property type="entry name" value="DNA_methylase_N6_adenine_CS"/>
</dbReference>
<feature type="binding site" evidence="5">
    <location>
        <position position="164"/>
    </location>
    <ligand>
        <name>S-adenosyl-L-methionine</name>
        <dbReference type="ChEBI" id="CHEBI:59789"/>
    </ligand>
</feature>
<dbReference type="NCBIfam" id="TIGR03534">
    <property type="entry name" value="RF_mod_PrmC"/>
    <property type="match status" value="1"/>
</dbReference>
<dbReference type="InterPro" id="IPR007848">
    <property type="entry name" value="Small_mtfrase_dom"/>
</dbReference>
<dbReference type="GO" id="GO:0032259">
    <property type="term" value="P:methylation"/>
    <property type="evidence" value="ECO:0007669"/>
    <property type="project" value="UniProtKB-KW"/>
</dbReference>
<name>A0A1I5N5G0_9GAMM</name>
<comment type="similarity">
    <text evidence="5">Belongs to the protein N5-glutamine methyltransferase family. PrmC subfamily.</text>
</comment>
<keyword evidence="1 5" id="KW-0489">Methyltransferase</keyword>
<keyword evidence="3 5" id="KW-0949">S-adenosyl-L-methionine</keyword>
<dbReference type="PROSITE" id="PS00092">
    <property type="entry name" value="N6_MTASE"/>
    <property type="match status" value="1"/>
</dbReference>
<dbReference type="InterPro" id="IPR029063">
    <property type="entry name" value="SAM-dependent_MTases_sf"/>
</dbReference>
<dbReference type="InterPro" id="IPR019874">
    <property type="entry name" value="RF_methyltr_PrmC"/>
</dbReference>
<dbReference type="EC" id="2.1.1.297" evidence="5"/>
<dbReference type="SUPFAM" id="SSF53335">
    <property type="entry name" value="S-adenosyl-L-methionine-dependent methyltransferases"/>
    <property type="match status" value="1"/>
</dbReference>
<evidence type="ECO:0000256" key="4">
    <source>
        <dbReference type="ARBA" id="ARBA00048391"/>
    </source>
</evidence>
<feature type="binding site" evidence="5">
    <location>
        <position position="207"/>
    </location>
    <ligand>
        <name>S-adenosyl-L-methionine</name>
        <dbReference type="ChEBI" id="CHEBI:59789"/>
    </ligand>
</feature>
<dbReference type="InterPro" id="IPR040758">
    <property type="entry name" value="PrmC_N"/>
</dbReference>
<evidence type="ECO:0000256" key="1">
    <source>
        <dbReference type="ARBA" id="ARBA00022603"/>
    </source>
</evidence>
<keyword evidence="2 5" id="KW-0808">Transferase</keyword>
<evidence type="ECO:0000313" key="9">
    <source>
        <dbReference type="Proteomes" id="UP000182025"/>
    </source>
</evidence>
<dbReference type="PANTHER" id="PTHR18895:SF74">
    <property type="entry name" value="MTRF1L RELEASE FACTOR GLUTAMINE METHYLTRANSFERASE"/>
    <property type="match status" value="1"/>
</dbReference>
<feature type="binding site" evidence="5">
    <location>
        <position position="192"/>
    </location>
    <ligand>
        <name>S-adenosyl-L-methionine</name>
        <dbReference type="ChEBI" id="CHEBI:59789"/>
    </ligand>
</feature>
<evidence type="ECO:0000256" key="5">
    <source>
        <dbReference type="HAMAP-Rule" id="MF_02126"/>
    </source>
</evidence>
<keyword evidence="9" id="KW-1185">Reference proteome</keyword>
<evidence type="ECO:0000256" key="2">
    <source>
        <dbReference type="ARBA" id="ARBA00022679"/>
    </source>
</evidence>
<comment type="function">
    <text evidence="5">Methylates the class 1 translation termination release factors RF1/PrfA and RF2/PrfB on the glutamine residue of the universally conserved GGQ motif.</text>
</comment>
<comment type="catalytic activity">
    <reaction evidence="4 5">
        <text>L-glutaminyl-[peptide chain release factor] + S-adenosyl-L-methionine = N(5)-methyl-L-glutaminyl-[peptide chain release factor] + S-adenosyl-L-homocysteine + H(+)</text>
        <dbReference type="Rhea" id="RHEA:42896"/>
        <dbReference type="Rhea" id="RHEA-COMP:10271"/>
        <dbReference type="Rhea" id="RHEA-COMP:10272"/>
        <dbReference type="ChEBI" id="CHEBI:15378"/>
        <dbReference type="ChEBI" id="CHEBI:30011"/>
        <dbReference type="ChEBI" id="CHEBI:57856"/>
        <dbReference type="ChEBI" id="CHEBI:59789"/>
        <dbReference type="ChEBI" id="CHEBI:61891"/>
        <dbReference type="EC" id="2.1.1.297"/>
    </reaction>
</comment>
<feature type="binding site" evidence="5">
    <location>
        <begin position="207"/>
        <end position="210"/>
    </location>
    <ligand>
        <name>substrate</name>
    </ligand>
</feature>
<dbReference type="InterPro" id="IPR050320">
    <property type="entry name" value="N5-glutamine_MTase"/>
</dbReference>
<dbReference type="Gene3D" id="3.40.50.150">
    <property type="entry name" value="Vaccinia Virus protein VP39"/>
    <property type="match status" value="1"/>
</dbReference>
<protein>
    <recommendedName>
        <fullName evidence="5">Release factor glutamine methyltransferase</fullName>
        <shortName evidence="5">RF MTase</shortName>
        <ecNumber evidence="5">2.1.1.297</ecNumber>
    </recommendedName>
    <alternativeName>
        <fullName evidence="5">N5-glutamine methyltransferase PrmC</fullName>
    </alternativeName>
    <alternativeName>
        <fullName evidence="5">Protein-(glutamine-N5) MTase PrmC</fullName>
    </alternativeName>
    <alternativeName>
        <fullName evidence="5">Protein-glutamine N-methyltransferase PrmC</fullName>
    </alternativeName>
</protein>
<dbReference type="Gene3D" id="1.10.8.10">
    <property type="entry name" value="DNA helicase RuvA subunit, C-terminal domain"/>
    <property type="match status" value="1"/>
</dbReference>
<dbReference type="InterPro" id="IPR004556">
    <property type="entry name" value="HemK-like"/>
</dbReference>
<feature type="domain" description="Release factor glutamine methyltransferase N-terminal" evidence="7">
    <location>
        <begin position="40"/>
        <end position="97"/>
    </location>
</feature>
<dbReference type="NCBIfam" id="TIGR00536">
    <property type="entry name" value="hemK_fam"/>
    <property type="match status" value="1"/>
</dbReference>
<accession>A0A1I5N5G0</accession>
<feature type="binding site" evidence="5">
    <location>
        <begin position="141"/>
        <end position="145"/>
    </location>
    <ligand>
        <name>S-adenosyl-L-methionine</name>
        <dbReference type="ChEBI" id="CHEBI:59789"/>
    </ligand>
</feature>
<sequence length="302" mass="33111">MRTTTVARMQSGDILPGLHPGYERNMATIESLLTIADLPDSPTPRLDAELLLAAALNKPRSYLRTWPERELDAAQQAQFSAFMQRRRNGEPVAYILGHQGFWSLDLEVAPHTLIPRPDTEQLVEAALELLPATPLAVLDLGTGTGAIALALASERPAWQVTGVDRVEDAVALAERNRQRLQLGNVAFVHSHWFSALSGQRYGLILSNPPYIRADDQHLAQGDVRFEPSSALIAGSDGLDDIRAIIQAAPPHLLSGGWLMLEHGFDQAEAVRSLLSEGGFVEVNSRRDLGGHERISLGRFDRE</sequence>
<evidence type="ECO:0000256" key="3">
    <source>
        <dbReference type="ARBA" id="ARBA00022691"/>
    </source>
</evidence>
<proteinExistence type="inferred from homology"/>
<dbReference type="Pfam" id="PF17827">
    <property type="entry name" value="PrmC_N"/>
    <property type="match status" value="1"/>
</dbReference>
<dbReference type="HAMAP" id="MF_02126">
    <property type="entry name" value="RF_methyltr_PrmC"/>
    <property type="match status" value="1"/>
</dbReference>
<evidence type="ECO:0000259" key="7">
    <source>
        <dbReference type="Pfam" id="PF17827"/>
    </source>
</evidence>